<protein>
    <submittedName>
        <fullName evidence="2">Uncharacterized protein</fullName>
    </submittedName>
</protein>
<evidence type="ECO:0000313" key="3">
    <source>
        <dbReference type="Proteomes" id="UP000712600"/>
    </source>
</evidence>
<reference evidence="2" key="1">
    <citation type="submission" date="2019-12" db="EMBL/GenBank/DDBJ databases">
        <title>Genome sequencing and annotation of Brassica cretica.</title>
        <authorList>
            <person name="Studholme D.J."/>
            <person name="Sarris P."/>
        </authorList>
    </citation>
    <scope>NUCLEOTIDE SEQUENCE</scope>
    <source>
        <strain evidence="2">PFS-109/04</strain>
        <tissue evidence="2">Leaf</tissue>
    </source>
</reference>
<gene>
    <name evidence="2" type="ORF">F2Q69_00046695</name>
</gene>
<feature type="region of interest" description="Disordered" evidence="1">
    <location>
        <begin position="315"/>
        <end position="335"/>
    </location>
</feature>
<proteinExistence type="predicted"/>
<dbReference type="EMBL" id="QGKX02001347">
    <property type="protein sequence ID" value="KAF3521825.1"/>
    <property type="molecule type" value="Genomic_DNA"/>
</dbReference>
<dbReference type="AlphaFoldDB" id="A0A8S9PIJ7"/>
<dbReference type="Proteomes" id="UP000712600">
    <property type="component" value="Unassembled WGS sequence"/>
</dbReference>
<accession>A0A8S9PIJ7</accession>
<name>A0A8S9PIJ7_BRACR</name>
<evidence type="ECO:0000313" key="2">
    <source>
        <dbReference type="EMBL" id="KAF3521825.1"/>
    </source>
</evidence>
<evidence type="ECO:0000256" key="1">
    <source>
        <dbReference type="SAM" id="MobiDB-lite"/>
    </source>
</evidence>
<comment type="caution">
    <text evidence="2">The sequence shown here is derived from an EMBL/GenBank/DDBJ whole genome shotgun (WGS) entry which is preliminary data.</text>
</comment>
<organism evidence="2 3">
    <name type="scientific">Brassica cretica</name>
    <name type="common">Mustard</name>
    <dbReference type="NCBI Taxonomy" id="69181"/>
    <lineage>
        <taxon>Eukaryota</taxon>
        <taxon>Viridiplantae</taxon>
        <taxon>Streptophyta</taxon>
        <taxon>Embryophyta</taxon>
        <taxon>Tracheophyta</taxon>
        <taxon>Spermatophyta</taxon>
        <taxon>Magnoliopsida</taxon>
        <taxon>eudicotyledons</taxon>
        <taxon>Gunneridae</taxon>
        <taxon>Pentapetalae</taxon>
        <taxon>rosids</taxon>
        <taxon>malvids</taxon>
        <taxon>Brassicales</taxon>
        <taxon>Brassicaceae</taxon>
        <taxon>Brassiceae</taxon>
        <taxon>Brassica</taxon>
    </lineage>
</organism>
<sequence length="335" mass="38635">MLKIKARKIVAQEGQRVLPQQDYFPPNQGHAIVHCLDQKSDIPKAMKMSKIVGQNTLIRSKEKQEHATMQVKAKSVITGLKESESRGDYLPGINLLMDQKGVQYAKQTKLLKEENSVSNMPFQGRANDSSMLMLTEVPKAEPEHELNQNAHHKWKPKSEQCVVQVPKSENVENFSSCKEESFKEIPPDNLLLLGESTLKETRNEGLNNEDIFYGLYTQEGVQENWNRAKIFMEQEIMNFISQRFFSPSICEYSILEENSSPKKKLPKPKLIIEVKRSLFDFHKAQDLEKWSRKLEDMINFPKPAKPALHLPYLEDPNFTSNQRQEWQPGDLLSHS</sequence>